<feature type="compositionally biased region" description="Pro residues" evidence="1">
    <location>
        <begin position="752"/>
        <end position="766"/>
    </location>
</feature>
<dbReference type="GO" id="GO:0050135">
    <property type="term" value="F:NADP+ nucleosidase activity"/>
    <property type="evidence" value="ECO:0007669"/>
    <property type="project" value="InterPro"/>
</dbReference>
<proteinExistence type="predicted"/>
<feature type="region of interest" description="Disordered" evidence="1">
    <location>
        <begin position="550"/>
        <end position="880"/>
    </location>
</feature>
<feature type="compositionally biased region" description="Pro residues" evidence="1">
    <location>
        <begin position="815"/>
        <end position="830"/>
    </location>
</feature>
<evidence type="ECO:0000259" key="2">
    <source>
        <dbReference type="Pfam" id="PF14021"/>
    </source>
</evidence>
<accession>A0A1G8VHD5</accession>
<evidence type="ECO:0000256" key="1">
    <source>
        <dbReference type="SAM" id="MobiDB-lite"/>
    </source>
</evidence>
<dbReference type="InterPro" id="IPR025331">
    <property type="entry name" value="TNT"/>
</dbReference>
<dbReference type="Proteomes" id="UP000199213">
    <property type="component" value="Unassembled WGS sequence"/>
</dbReference>
<sequence>MSRPTAISPEEQEQIARRIGVLLLQEAPEDWQQITVEYRATGEYHDLLAEVTLQDGDSRAWEPPEELNGIFGHLREGMYRPDVGTWLSALYTVERPSSYRIDINFDEEPQWQQPLPAEAYVDELNRYPRSEDNIPDWMNARLGRPANAVAATGEQQAPPNASEFPTPPPGEENTGAGGEPAEHPRLTVARVFDDLDEQGRPLVHDRPPLAPQESEPLRRYLENAPIVLAAEYNIADRLDPNRPEAIPDSWHSDGSWVWPTEVPYYLAQYGVPPQPELLQHIRSNGFRFGELGPGVMEAAEEAARAAEEAEQAADFDTAEEFAPAEQDLGYDERLREEADDRPTGSTEAVTAMPVEDPPPPEASFGEHPVHGEGAGLYDYPVPGESAGTNAPPMPDPATATPYEHHGSPEAREHVTDFATEDSHGGDLEGGDLESGNLTGDEFTGEHGTEQQPEPDPFGEEVTTSRHGMTGESEENPEIIFGQLRQRLDELGLDTNEYRLGQRSESVWSLCDEGADWVVTPPGTSEEPMRFARPEQACAYLLGSLLLNETEEPTNAVPEAEAPAAPVETAPATPEEAGAGETGPGEPNPEVTEPGTAEQPPATAPEVDSDASLFTDVTSAEPAVADHAMADEPRQAESGPLGDLPRRTPTTESGSSAAPEGNFLFTATEQWQDEPQDSAVDSAEEAPAEPAPEESSSHITEAPAGEGDPGATPPPGQMPPPLPKRPPRSEQPGPVPQPGAPGQEGHSGQTEPPQHPAGPPSAPPPNQGAPGQEGQRPGPVPPGGAPPPPGAPTPPRPQQPGVPGGPMGQPAAGGQGPPPNGQIPGGQPPAGQPQAGQPQGPPNGQIPGGQSQAGAAGAAQQGRPGTDQPIQPLRGEPPLTLYRSRQHTVLQPGTELDRFGDPDGNVTYAIRTPYNQRSLPPQWATRSYFAYRVQRPVQVLSGTAVPWFEQPGGGTAYVLPVSVNELLGDGTLVTLQGNEAARPPMEG</sequence>
<feature type="compositionally biased region" description="Low complexity" evidence="1">
    <location>
        <begin position="767"/>
        <end position="776"/>
    </location>
</feature>
<dbReference type="PANTHER" id="PTHR42059">
    <property type="entry name" value="TNT DOMAIN-CONTAINING PROTEIN"/>
    <property type="match status" value="1"/>
</dbReference>
<keyword evidence="4" id="KW-1185">Reference proteome</keyword>
<evidence type="ECO:0000313" key="3">
    <source>
        <dbReference type="EMBL" id="SDJ65511.1"/>
    </source>
</evidence>
<feature type="compositionally biased region" description="Pro residues" evidence="1">
    <location>
        <begin position="777"/>
        <end position="799"/>
    </location>
</feature>
<feature type="compositionally biased region" description="Basic and acidic residues" evidence="1">
    <location>
        <begin position="402"/>
        <end position="426"/>
    </location>
</feature>
<feature type="region of interest" description="Disordered" evidence="1">
    <location>
        <begin position="150"/>
        <end position="182"/>
    </location>
</feature>
<dbReference type="EMBL" id="FNFM01000001">
    <property type="protein sequence ID" value="SDJ65511.1"/>
    <property type="molecule type" value="Genomic_DNA"/>
</dbReference>
<feature type="compositionally biased region" description="Pro residues" evidence="1">
    <location>
        <begin position="710"/>
        <end position="723"/>
    </location>
</feature>
<feature type="compositionally biased region" description="Acidic residues" evidence="1">
    <location>
        <begin position="670"/>
        <end position="686"/>
    </location>
</feature>
<dbReference type="InterPro" id="IPR053024">
    <property type="entry name" value="Fungal_surface_NADase"/>
</dbReference>
<feature type="compositionally biased region" description="Basic and acidic residues" evidence="1">
    <location>
        <begin position="330"/>
        <end position="342"/>
    </location>
</feature>
<dbReference type="OrthoDB" id="275232at2"/>
<reference evidence="4" key="1">
    <citation type="submission" date="2016-10" db="EMBL/GenBank/DDBJ databases">
        <authorList>
            <person name="Varghese N."/>
            <person name="Submissions S."/>
        </authorList>
    </citation>
    <scope>NUCLEOTIDE SEQUENCE [LARGE SCALE GENOMIC DNA]</scope>
    <source>
        <strain evidence="4">DSM 45460</strain>
    </source>
</reference>
<protein>
    <recommendedName>
        <fullName evidence="2">TNT domain-containing protein</fullName>
    </recommendedName>
</protein>
<dbReference type="SUPFAM" id="SSF160424">
    <property type="entry name" value="BH3703-like"/>
    <property type="match status" value="1"/>
</dbReference>
<feature type="region of interest" description="Disordered" evidence="1">
    <location>
        <begin position="303"/>
        <end position="477"/>
    </location>
</feature>
<feature type="domain" description="TNT" evidence="2">
    <location>
        <begin position="889"/>
        <end position="972"/>
    </location>
</feature>
<dbReference type="AlphaFoldDB" id="A0A1G8VHD5"/>
<feature type="compositionally biased region" description="Low complexity" evidence="1">
    <location>
        <begin position="831"/>
        <end position="861"/>
    </location>
</feature>
<dbReference type="Pfam" id="PF14021">
    <property type="entry name" value="TNT"/>
    <property type="match status" value="1"/>
</dbReference>
<name>A0A1G8VHD5_ACTMZ</name>
<dbReference type="RefSeq" id="WP_092625259.1">
    <property type="nucleotide sequence ID" value="NZ_FNFM01000001.1"/>
</dbReference>
<dbReference type="InterPro" id="IPR036170">
    <property type="entry name" value="YezG-like_sf"/>
</dbReference>
<organism evidence="3 4">
    <name type="scientific">Actinopolyspora mzabensis</name>
    <dbReference type="NCBI Taxonomy" id="995066"/>
    <lineage>
        <taxon>Bacteria</taxon>
        <taxon>Bacillati</taxon>
        <taxon>Actinomycetota</taxon>
        <taxon>Actinomycetes</taxon>
        <taxon>Actinopolysporales</taxon>
        <taxon>Actinopolysporaceae</taxon>
        <taxon>Actinopolyspora</taxon>
    </lineage>
</organism>
<dbReference type="PANTHER" id="PTHR42059:SF1">
    <property type="entry name" value="TNT DOMAIN-CONTAINING PROTEIN"/>
    <property type="match status" value="1"/>
</dbReference>
<feature type="compositionally biased region" description="Gly residues" evidence="1">
    <location>
        <begin position="801"/>
        <end position="814"/>
    </location>
</feature>
<feature type="compositionally biased region" description="Acidic residues" evidence="1">
    <location>
        <begin position="308"/>
        <end position="319"/>
    </location>
</feature>
<evidence type="ECO:0000313" key="4">
    <source>
        <dbReference type="Proteomes" id="UP000199213"/>
    </source>
</evidence>
<feature type="compositionally biased region" description="Low complexity" evidence="1">
    <location>
        <begin position="552"/>
        <end position="595"/>
    </location>
</feature>
<gene>
    <name evidence="3" type="ORF">SAMN04487820_10191</name>
</gene>